<dbReference type="Proteomes" id="UP001649381">
    <property type="component" value="Unassembled WGS sequence"/>
</dbReference>
<dbReference type="Pfam" id="PF00482">
    <property type="entry name" value="T2SSF"/>
    <property type="match status" value="1"/>
</dbReference>
<keyword evidence="9" id="KW-1185">Reference proteome</keyword>
<dbReference type="InterPro" id="IPR018076">
    <property type="entry name" value="T2SS_GspF_dom"/>
</dbReference>
<feature type="transmembrane region" description="Helical" evidence="6">
    <location>
        <begin position="261"/>
        <end position="280"/>
    </location>
</feature>
<organism evidence="8 9">
    <name type="scientific">Pseudalkalibacillus berkeleyi</name>
    <dbReference type="NCBI Taxonomy" id="1069813"/>
    <lineage>
        <taxon>Bacteria</taxon>
        <taxon>Bacillati</taxon>
        <taxon>Bacillota</taxon>
        <taxon>Bacilli</taxon>
        <taxon>Bacillales</taxon>
        <taxon>Fictibacillaceae</taxon>
        <taxon>Pseudalkalibacillus</taxon>
    </lineage>
</organism>
<evidence type="ECO:0000256" key="3">
    <source>
        <dbReference type="ARBA" id="ARBA00022692"/>
    </source>
</evidence>
<keyword evidence="5 6" id="KW-0472">Membrane</keyword>
<feature type="transmembrane region" description="Helical" evidence="6">
    <location>
        <begin position="292"/>
        <end position="312"/>
    </location>
</feature>
<proteinExistence type="predicted"/>
<evidence type="ECO:0000259" key="7">
    <source>
        <dbReference type="Pfam" id="PF00482"/>
    </source>
</evidence>
<evidence type="ECO:0000313" key="9">
    <source>
        <dbReference type="Proteomes" id="UP001649381"/>
    </source>
</evidence>
<name>A0ABS9H676_9BACL</name>
<keyword evidence="2" id="KW-1003">Cell membrane</keyword>
<dbReference type="RefSeq" id="WP_236338047.1">
    <property type="nucleotide sequence ID" value="NZ_JAKIJS010000002.1"/>
</dbReference>
<gene>
    <name evidence="8" type="ORF">L2716_16220</name>
</gene>
<feature type="transmembrane region" description="Helical" evidence="6">
    <location>
        <begin position="93"/>
        <end position="110"/>
    </location>
</feature>
<dbReference type="PANTHER" id="PTHR35007:SF1">
    <property type="entry name" value="PILUS ASSEMBLY PROTEIN"/>
    <property type="match status" value="1"/>
</dbReference>
<dbReference type="PANTHER" id="PTHR35007">
    <property type="entry name" value="INTEGRAL MEMBRANE PROTEIN-RELATED"/>
    <property type="match status" value="1"/>
</dbReference>
<keyword evidence="4 6" id="KW-1133">Transmembrane helix</keyword>
<evidence type="ECO:0000256" key="6">
    <source>
        <dbReference type="SAM" id="Phobius"/>
    </source>
</evidence>
<dbReference type="EMBL" id="JAKIJS010000002">
    <property type="protein sequence ID" value="MCF6139283.1"/>
    <property type="molecule type" value="Genomic_DNA"/>
</dbReference>
<dbReference type="Gene3D" id="1.20.81.30">
    <property type="entry name" value="Type II secretion system (T2SS), domain F"/>
    <property type="match status" value="1"/>
</dbReference>
<evidence type="ECO:0000256" key="5">
    <source>
        <dbReference type="ARBA" id="ARBA00023136"/>
    </source>
</evidence>
<comment type="caution">
    <text evidence="8">The sequence shown here is derived from an EMBL/GenBank/DDBJ whole genome shotgun (WGS) entry which is preliminary data.</text>
</comment>
<protein>
    <submittedName>
        <fullName evidence="8">Type II secretion system F family protein</fullName>
    </submittedName>
</protein>
<evidence type="ECO:0000256" key="2">
    <source>
        <dbReference type="ARBA" id="ARBA00022475"/>
    </source>
</evidence>
<reference evidence="8 9" key="1">
    <citation type="submission" date="2022-01" db="EMBL/GenBank/DDBJ databases">
        <title>Alkalihalobacillus sp. EGI L200015, a novel bacterium isolated from a salt lake sediment.</title>
        <authorList>
            <person name="Gao L."/>
            <person name="Fang B.-Z."/>
            <person name="Li W.-J."/>
        </authorList>
    </citation>
    <scope>NUCLEOTIDE SEQUENCE [LARGE SCALE GENOMIC DNA]</scope>
    <source>
        <strain evidence="8 9">KCTC 12718</strain>
    </source>
</reference>
<evidence type="ECO:0000313" key="8">
    <source>
        <dbReference type="EMBL" id="MCF6139283.1"/>
    </source>
</evidence>
<feature type="transmembrane region" description="Helical" evidence="6">
    <location>
        <begin position="116"/>
        <end position="134"/>
    </location>
</feature>
<accession>A0ABS9H676</accession>
<sequence>MMHTYLVLMVSISSFLFFYAILQVTLLSNKRLNKRMNYYLSTGDHSKLDKRKFNLLLQMQLYKQRVRSKVSKKKNRKLGHMLRRAGVPLKTEEFILFRWISTLLAASFLYLLFGKILMLFIGAAFGYFYPYMWIKKKEKKRIQKFNDGLADMISTVVGSLRAGFSFPQALKTVVEESDDPISTEIGYVLKEMQYGSSLEDALNELHERMPSEDLELMIQAILIQRQVGGNLATVLDKIVQTIRDRTKIQRQIVTLTAQGKLSGIVIGLLPIILAVLLYLIEPDYIGTLFTNVIGMAMLGAGLVSGVIGFILIRKVTTIEV</sequence>
<feature type="domain" description="Type II secretion system protein GspF" evidence="7">
    <location>
        <begin position="154"/>
        <end position="277"/>
    </location>
</feature>
<evidence type="ECO:0000256" key="1">
    <source>
        <dbReference type="ARBA" id="ARBA00004651"/>
    </source>
</evidence>
<evidence type="ECO:0000256" key="4">
    <source>
        <dbReference type="ARBA" id="ARBA00022989"/>
    </source>
</evidence>
<feature type="transmembrane region" description="Helical" evidence="6">
    <location>
        <begin position="6"/>
        <end position="27"/>
    </location>
</feature>
<dbReference type="InterPro" id="IPR042094">
    <property type="entry name" value="T2SS_GspF_sf"/>
</dbReference>
<comment type="subcellular location">
    <subcellularLocation>
        <location evidence="1">Cell membrane</location>
        <topology evidence="1">Multi-pass membrane protein</topology>
    </subcellularLocation>
</comment>
<keyword evidence="3 6" id="KW-0812">Transmembrane</keyword>